<dbReference type="InterPro" id="IPR051582">
    <property type="entry name" value="LRR_extensin-like_regulator"/>
</dbReference>
<comment type="caution">
    <text evidence="5">The sequence shown here is derived from an EMBL/GenBank/DDBJ whole genome shotgun (WGS) entry which is preliminary data.</text>
</comment>
<gene>
    <name evidence="5" type="primary">At4g06744_1</name>
    <name evidence="5" type="ORF">Zm00014a_008074</name>
</gene>
<protein>
    <recommendedName>
        <fullName evidence="7">Leucine-rich repeat (LRR) family protein</fullName>
    </recommendedName>
</protein>
<evidence type="ECO:0000256" key="4">
    <source>
        <dbReference type="ARBA" id="ARBA00022737"/>
    </source>
</evidence>
<dbReference type="InterPro" id="IPR032675">
    <property type="entry name" value="LRR_dom_sf"/>
</dbReference>
<dbReference type="Gene3D" id="3.80.10.10">
    <property type="entry name" value="Ribonuclease Inhibitor"/>
    <property type="match status" value="1"/>
</dbReference>
<evidence type="ECO:0000256" key="3">
    <source>
        <dbReference type="ARBA" id="ARBA00022729"/>
    </source>
</evidence>
<evidence type="ECO:0000313" key="5">
    <source>
        <dbReference type="EMBL" id="PWZ39080.1"/>
    </source>
</evidence>
<dbReference type="GO" id="GO:0005576">
    <property type="term" value="C:extracellular region"/>
    <property type="evidence" value="ECO:0007669"/>
    <property type="project" value="UniProtKB-SubCell"/>
</dbReference>
<evidence type="ECO:0000256" key="1">
    <source>
        <dbReference type="ARBA" id="ARBA00004613"/>
    </source>
</evidence>
<reference evidence="5 6" key="1">
    <citation type="journal article" date="2018" name="Nat. Genet.">
        <title>Extensive intraspecific gene order and gene structural variations between Mo17 and other maize genomes.</title>
        <authorList>
            <person name="Sun S."/>
            <person name="Zhou Y."/>
            <person name="Chen J."/>
            <person name="Shi J."/>
            <person name="Zhao H."/>
            <person name="Zhao H."/>
            <person name="Song W."/>
            <person name="Zhang M."/>
            <person name="Cui Y."/>
            <person name="Dong X."/>
            <person name="Liu H."/>
            <person name="Ma X."/>
            <person name="Jiao Y."/>
            <person name="Wang B."/>
            <person name="Wei X."/>
            <person name="Stein J.C."/>
            <person name="Glaubitz J.C."/>
            <person name="Lu F."/>
            <person name="Yu G."/>
            <person name="Liang C."/>
            <person name="Fengler K."/>
            <person name="Li B."/>
            <person name="Rafalski A."/>
            <person name="Schnable P.S."/>
            <person name="Ware D.H."/>
            <person name="Buckler E.S."/>
            <person name="Lai J."/>
        </authorList>
    </citation>
    <scope>NUCLEOTIDE SEQUENCE [LARGE SCALE GENOMIC DNA]</scope>
    <source>
        <strain evidence="6">cv. Missouri 17</strain>
        <tissue evidence="5">Seedling</tissue>
    </source>
</reference>
<dbReference type="PANTHER" id="PTHR32093">
    <property type="entry name" value="LEUCINE-RICH REPEAT EXTENSIN-LIKE PROTEIN 3-RELATED"/>
    <property type="match status" value="1"/>
</dbReference>
<evidence type="ECO:0000313" key="6">
    <source>
        <dbReference type="Proteomes" id="UP000251960"/>
    </source>
</evidence>
<keyword evidence="3" id="KW-0732">Signal</keyword>
<keyword evidence="4" id="KW-0677">Repeat</keyword>
<evidence type="ECO:0000256" key="2">
    <source>
        <dbReference type="ARBA" id="ARBA00022525"/>
    </source>
</evidence>
<sequence length="223" mass="23524">MALLLNSEGISGPLPTALGAFSNLSYLALANNKLTGPIPPSVGHLHHSLREIVLLNNQLSGCLPGELGMLSKAVVIDAGMNQLTGPIPPLFSCLSRVEQLNLAGNRLYGHVPDALCRLAGPAGRLSNLTLSGNYFVAVGPACAALIKDGVLDVKNNCISGFANQRPAAECAVFQSHPKTCPEEASTQVSCPAAATMHMNAAPPRDQRKTTRDYYSYVTYASLR</sequence>
<dbReference type="SUPFAM" id="SSF52058">
    <property type="entry name" value="L domain-like"/>
    <property type="match status" value="1"/>
</dbReference>
<dbReference type="Pfam" id="PF00560">
    <property type="entry name" value="LRR_1"/>
    <property type="match status" value="2"/>
</dbReference>
<dbReference type="Proteomes" id="UP000251960">
    <property type="component" value="Chromosome 2"/>
</dbReference>
<proteinExistence type="predicted"/>
<name>A0A3L6G0Z4_MAIZE</name>
<keyword evidence="2" id="KW-0964">Secreted</keyword>
<organism evidence="5 6">
    <name type="scientific">Zea mays</name>
    <name type="common">Maize</name>
    <dbReference type="NCBI Taxonomy" id="4577"/>
    <lineage>
        <taxon>Eukaryota</taxon>
        <taxon>Viridiplantae</taxon>
        <taxon>Streptophyta</taxon>
        <taxon>Embryophyta</taxon>
        <taxon>Tracheophyta</taxon>
        <taxon>Spermatophyta</taxon>
        <taxon>Magnoliopsida</taxon>
        <taxon>Liliopsida</taxon>
        <taxon>Poales</taxon>
        <taxon>Poaceae</taxon>
        <taxon>PACMAD clade</taxon>
        <taxon>Panicoideae</taxon>
        <taxon>Andropogonodae</taxon>
        <taxon>Andropogoneae</taxon>
        <taxon>Tripsacinae</taxon>
        <taxon>Zea</taxon>
    </lineage>
</organism>
<dbReference type="AlphaFoldDB" id="A0A3L6G0Z4"/>
<evidence type="ECO:0008006" key="7">
    <source>
        <dbReference type="Google" id="ProtNLM"/>
    </source>
</evidence>
<comment type="subcellular location">
    <subcellularLocation>
        <location evidence="1">Secreted</location>
    </subcellularLocation>
</comment>
<dbReference type="PANTHER" id="PTHR32093:SF159">
    <property type="entry name" value="OS02G0616100 PROTEIN"/>
    <property type="match status" value="1"/>
</dbReference>
<dbReference type="ExpressionAtlas" id="A0A3L6G0Z4">
    <property type="expression patterns" value="baseline and differential"/>
</dbReference>
<dbReference type="EMBL" id="NCVQ01000003">
    <property type="protein sequence ID" value="PWZ39080.1"/>
    <property type="molecule type" value="Genomic_DNA"/>
</dbReference>
<accession>A0A3L6G0Z4</accession>
<dbReference type="InterPro" id="IPR001611">
    <property type="entry name" value="Leu-rich_rpt"/>
</dbReference>